<dbReference type="KEGG" id="salj:SMD11_1402"/>
<accession>A0A1Z2KYD3</accession>
<evidence type="ECO:0000313" key="3">
    <source>
        <dbReference type="Proteomes" id="UP000195755"/>
    </source>
</evidence>
<feature type="region of interest" description="Disordered" evidence="1">
    <location>
        <begin position="1"/>
        <end position="26"/>
    </location>
</feature>
<evidence type="ECO:0000256" key="1">
    <source>
        <dbReference type="SAM" id="MobiDB-lite"/>
    </source>
</evidence>
<proteinExistence type="predicted"/>
<dbReference type="AlphaFoldDB" id="A0A1Z2KYD3"/>
<dbReference type="InterPro" id="IPR036365">
    <property type="entry name" value="PGBD-like_sf"/>
</dbReference>
<dbReference type="SUPFAM" id="SSF47090">
    <property type="entry name" value="PGBD-like"/>
    <property type="match status" value="1"/>
</dbReference>
<dbReference type="OrthoDB" id="581371at2"/>
<dbReference type="Proteomes" id="UP000195755">
    <property type="component" value="Chromosome"/>
</dbReference>
<dbReference type="InterPro" id="IPR036366">
    <property type="entry name" value="PGBDSf"/>
</dbReference>
<evidence type="ECO:0000313" key="2">
    <source>
        <dbReference type="EMBL" id="ARZ67063.1"/>
    </source>
</evidence>
<dbReference type="EMBL" id="CP021744">
    <property type="protein sequence ID" value="ARZ67063.1"/>
    <property type="molecule type" value="Genomic_DNA"/>
</dbReference>
<dbReference type="RefSeq" id="WP_087925578.1">
    <property type="nucleotide sequence ID" value="NZ_CP021744.1"/>
</dbReference>
<dbReference type="Gene3D" id="1.10.101.10">
    <property type="entry name" value="PGBD-like superfamily/PGBD"/>
    <property type="match status" value="1"/>
</dbReference>
<organism evidence="2 3">
    <name type="scientific">Streptomyces albireticuli</name>
    <dbReference type="NCBI Taxonomy" id="1940"/>
    <lineage>
        <taxon>Bacteria</taxon>
        <taxon>Bacillati</taxon>
        <taxon>Actinomycetota</taxon>
        <taxon>Actinomycetes</taxon>
        <taxon>Kitasatosporales</taxon>
        <taxon>Streptomycetaceae</taxon>
        <taxon>Streptomyces</taxon>
    </lineage>
</organism>
<name>A0A1Z2KYD3_9ACTN</name>
<reference evidence="2 3" key="1">
    <citation type="submission" date="2017-06" db="EMBL/GenBank/DDBJ databases">
        <title>Streptomyces albireticuli Genome sequencing and assembly.</title>
        <authorList>
            <person name="Wang Y."/>
            <person name="Du B."/>
            <person name="Ding Y."/>
            <person name="Liu H."/>
            <person name="Hou Q."/>
            <person name="Liu K."/>
            <person name="Yao L."/>
            <person name="Wang C."/>
        </authorList>
    </citation>
    <scope>NUCLEOTIDE SEQUENCE [LARGE SCALE GENOMIC DNA]</scope>
    <source>
        <strain evidence="2 3">MDJK11</strain>
    </source>
</reference>
<gene>
    <name evidence="2" type="ORF">SMD11_1402</name>
</gene>
<protein>
    <submittedName>
        <fullName evidence="2">Peptidoglycan-binding protein LysM</fullName>
    </submittedName>
</protein>
<sequence length="301" mass="31395">MGITWIPGAERLGDGDIGGGMDTPEEPPRIVWHTTEGGAGDAEFDSTADYLIEIGAEPHVLYDPTTDRIGQFGPLDESARALRNDGDDRTNRTGRVCIQVEVLARASEPFTDYWRPGPNFAALLDAARSWGVPDAWPAGDLAADGAGYTSRDSDTWHSEGGHYGHANVPGNDHWDPGAVDRSAILAAGPGDAPAAADDEPGASSGAAEVSLANVVAAAGSDPDAPQGATSHRDDVLVVERALQAEGLLSAEWVDGSFGTSTQDAYAEWQSRCGYEGDDADGVPGRTSLEKLGAEHGFRVAG</sequence>